<dbReference type="RefSeq" id="WP_112304326.1">
    <property type="nucleotide sequence ID" value="NZ_QMDV01000001.1"/>
</dbReference>
<dbReference type="EMBL" id="QMDV01000001">
    <property type="protein sequence ID" value="RAU84099.1"/>
    <property type="molecule type" value="Genomic_DNA"/>
</dbReference>
<reference evidence="1 2" key="1">
    <citation type="submission" date="2018-06" db="EMBL/GenBank/DDBJ databases">
        <authorList>
            <person name="Liu Z.-W."/>
        </authorList>
    </citation>
    <scope>NUCLEOTIDE SEQUENCE [LARGE SCALE GENOMIC DNA]</scope>
    <source>
        <strain evidence="1 2">2b14</strain>
    </source>
</reference>
<proteinExistence type="predicted"/>
<evidence type="ECO:0008006" key="3">
    <source>
        <dbReference type="Google" id="ProtNLM"/>
    </source>
</evidence>
<name>A0A364RIH2_9BACT</name>
<dbReference type="AlphaFoldDB" id="A0A364RIH2"/>
<sequence>MSVIKYDLMELVYEETGNVLNVSWSDELSVESSRFLQTVAFLFRTIQEKEVANLIIDSGMPAGGILTEEVIHCFIQNIPHTPLRKIALLESPDYLWDDNLFQVISLLITSYSLPIEISMLESRSAAKKWFSCKDKLEAIR</sequence>
<reference evidence="1 2" key="2">
    <citation type="submission" date="2018-07" db="EMBL/GenBank/DDBJ databases">
        <title>Pontibacter sp. 2b14 genomic sequence and assembly.</title>
        <authorList>
            <person name="Du Z.-J."/>
        </authorList>
    </citation>
    <scope>NUCLEOTIDE SEQUENCE [LARGE SCALE GENOMIC DNA]</scope>
    <source>
        <strain evidence="1 2">2b14</strain>
    </source>
</reference>
<dbReference type="Proteomes" id="UP000251692">
    <property type="component" value="Unassembled WGS sequence"/>
</dbReference>
<evidence type="ECO:0000313" key="2">
    <source>
        <dbReference type="Proteomes" id="UP000251692"/>
    </source>
</evidence>
<dbReference type="OrthoDB" id="853252at2"/>
<protein>
    <recommendedName>
        <fullName evidence="3">SpoIIAA-like</fullName>
    </recommendedName>
</protein>
<accession>A0A364RIH2</accession>
<keyword evidence="2" id="KW-1185">Reference proteome</keyword>
<evidence type="ECO:0000313" key="1">
    <source>
        <dbReference type="EMBL" id="RAU84099.1"/>
    </source>
</evidence>
<comment type="caution">
    <text evidence="1">The sequence shown here is derived from an EMBL/GenBank/DDBJ whole genome shotgun (WGS) entry which is preliminary data.</text>
</comment>
<organism evidence="1 2">
    <name type="scientific">Pontibacter arcticus</name>
    <dbReference type="NCBI Taxonomy" id="2080288"/>
    <lineage>
        <taxon>Bacteria</taxon>
        <taxon>Pseudomonadati</taxon>
        <taxon>Bacteroidota</taxon>
        <taxon>Cytophagia</taxon>
        <taxon>Cytophagales</taxon>
        <taxon>Hymenobacteraceae</taxon>
        <taxon>Pontibacter</taxon>
    </lineage>
</organism>
<gene>
    <name evidence="1" type="ORF">DP923_03355</name>
</gene>